<dbReference type="Pfam" id="PF13612">
    <property type="entry name" value="DDE_Tnp_1_3"/>
    <property type="match status" value="1"/>
</dbReference>
<evidence type="ECO:0000313" key="3">
    <source>
        <dbReference type="Proteomes" id="UP000219020"/>
    </source>
</evidence>
<protein>
    <submittedName>
        <fullName evidence="2">Mobile element protein</fullName>
    </submittedName>
</protein>
<proteinExistence type="predicted"/>
<dbReference type="EMBL" id="NBYY01000034">
    <property type="protein sequence ID" value="PCS21476.1"/>
    <property type="molecule type" value="Genomic_DNA"/>
</dbReference>
<reference evidence="3" key="1">
    <citation type="submission" date="2017-04" db="EMBL/GenBank/DDBJ databases">
        <title>Genome evolution of the luminous symbionts of deep sea anglerfish.</title>
        <authorList>
            <person name="Hendry T.A."/>
        </authorList>
    </citation>
    <scope>NUCLEOTIDE SEQUENCE [LARGE SCALE GENOMIC DNA]</scope>
</reference>
<dbReference type="InterPro" id="IPR025668">
    <property type="entry name" value="Tnp_DDE_dom"/>
</dbReference>
<dbReference type="Proteomes" id="UP000219020">
    <property type="component" value="Unassembled WGS sequence"/>
</dbReference>
<name>A0A2A5T004_9GAMM</name>
<evidence type="ECO:0000313" key="2">
    <source>
        <dbReference type="EMBL" id="PCS21476.1"/>
    </source>
</evidence>
<organism evidence="2 3">
    <name type="scientific">Candidatus Enterovibrio escicola</name>
    <dbReference type="NCBI Taxonomy" id="1927127"/>
    <lineage>
        <taxon>Bacteria</taxon>
        <taxon>Pseudomonadati</taxon>
        <taxon>Pseudomonadota</taxon>
        <taxon>Gammaproteobacteria</taxon>
        <taxon>Vibrionales</taxon>
        <taxon>Vibrionaceae</taxon>
        <taxon>Enterovibrio</taxon>
    </lineage>
</organism>
<keyword evidence="3" id="KW-1185">Reference proteome</keyword>
<feature type="domain" description="Transposase DDE" evidence="1">
    <location>
        <begin position="7"/>
        <end position="62"/>
    </location>
</feature>
<dbReference type="AlphaFoldDB" id="A0A2A5T004"/>
<sequence>MIESLWAEMADELWRCLYGDKGYISGPLELEFVEKRVTLITGVKKNIKPKVMKFWNRLILRK</sequence>
<accession>A0A2A5T004</accession>
<evidence type="ECO:0000259" key="1">
    <source>
        <dbReference type="Pfam" id="PF13612"/>
    </source>
</evidence>
<comment type="caution">
    <text evidence="2">The sequence shown here is derived from an EMBL/GenBank/DDBJ whole genome shotgun (WGS) entry which is preliminary data.</text>
</comment>
<gene>
    <name evidence="2" type="ORF">BTN49_3016</name>
</gene>